<evidence type="ECO:0000256" key="1">
    <source>
        <dbReference type="SAM" id="SignalP"/>
    </source>
</evidence>
<evidence type="ECO:0000313" key="3">
    <source>
        <dbReference type="Proteomes" id="UP000076584"/>
    </source>
</evidence>
<dbReference type="CDD" id="cd19610">
    <property type="entry name" value="mannanase_GH134"/>
    <property type="match status" value="1"/>
</dbReference>
<gene>
    <name evidence="2" type="ORF">CI238_03806</name>
</gene>
<dbReference type="AlphaFoldDB" id="A0A166M602"/>
<dbReference type="Pfam" id="PF21087">
    <property type="entry name" value="Glyco_hydro_134"/>
    <property type="match status" value="1"/>
</dbReference>
<protein>
    <submittedName>
        <fullName evidence="2">Uncharacterized protein</fullName>
    </submittedName>
</protein>
<dbReference type="InterPro" id="IPR049168">
    <property type="entry name" value="Glyco_hydro_134"/>
</dbReference>
<accession>A0A166M602</accession>
<dbReference type="EMBL" id="LFIW01002705">
    <property type="protein sequence ID" value="KZL64327.1"/>
    <property type="molecule type" value="Genomic_DNA"/>
</dbReference>
<dbReference type="STRING" id="1573173.A0A166M602"/>
<feature type="signal peptide" evidence="1">
    <location>
        <begin position="1"/>
        <end position="20"/>
    </location>
</feature>
<comment type="caution">
    <text evidence="2">The sequence shown here is derived from an EMBL/GenBank/DDBJ whole genome shotgun (WGS) entry which is preliminary data.</text>
</comment>
<keyword evidence="3" id="KW-1185">Reference proteome</keyword>
<keyword evidence="1" id="KW-0732">Signal</keyword>
<dbReference type="Proteomes" id="UP000076584">
    <property type="component" value="Unassembled WGS sequence"/>
</dbReference>
<organism evidence="2 3">
    <name type="scientific">Colletotrichum incanum</name>
    <name type="common">Soybean anthracnose fungus</name>
    <dbReference type="NCBI Taxonomy" id="1573173"/>
    <lineage>
        <taxon>Eukaryota</taxon>
        <taxon>Fungi</taxon>
        <taxon>Dikarya</taxon>
        <taxon>Ascomycota</taxon>
        <taxon>Pezizomycotina</taxon>
        <taxon>Sordariomycetes</taxon>
        <taxon>Hypocreomycetidae</taxon>
        <taxon>Glomerellales</taxon>
        <taxon>Glomerellaceae</taxon>
        <taxon>Colletotrichum</taxon>
        <taxon>Colletotrichum spaethianum species complex</taxon>
    </lineage>
</organism>
<sequence>MHFPKLSVLFLAAMAQAAPATSPVSDEVVNAPVIVARQNRGSYTVSGLGSRKSAILNAGGNTLDLAIAMLEDERMSTSYPYGDNKKDDAANFGVFKQNWGMLRVCASRAGFKGQSTSQWNNGAKLNSDLYADVASRWDCQNYYGYDKWFAGHRNGASGLSNPYTDDIELFKSSVQWIQAQIDSNSKYKTDDTRFWVDVTPI</sequence>
<name>A0A166M602_COLIC</name>
<reference evidence="2 3" key="1">
    <citation type="submission" date="2015-06" db="EMBL/GenBank/DDBJ databases">
        <title>Survival trade-offs in plant roots during colonization by closely related pathogenic and mutualistic fungi.</title>
        <authorList>
            <person name="Hacquard S."/>
            <person name="Kracher B."/>
            <person name="Hiruma K."/>
            <person name="Weinman A."/>
            <person name="Muench P."/>
            <person name="Garrido Oter R."/>
            <person name="Ver Loren van Themaat E."/>
            <person name="Dallerey J.-F."/>
            <person name="Damm U."/>
            <person name="Henrissat B."/>
            <person name="Lespinet O."/>
            <person name="Thon M."/>
            <person name="Kemen E."/>
            <person name="McHardy A.C."/>
            <person name="Schulze-Lefert P."/>
            <person name="O'Connell R.J."/>
        </authorList>
    </citation>
    <scope>NUCLEOTIDE SEQUENCE [LARGE SCALE GENOMIC DNA]</scope>
    <source>
        <strain evidence="2 3">MAFF 238704</strain>
    </source>
</reference>
<proteinExistence type="predicted"/>
<feature type="chain" id="PRO_5007877190" evidence="1">
    <location>
        <begin position="21"/>
        <end position="201"/>
    </location>
</feature>
<evidence type="ECO:0000313" key="2">
    <source>
        <dbReference type="EMBL" id="KZL64327.1"/>
    </source>
</evidence>